<dbReference type="InterPro" id="IPR029058">
    <property type="entry name" value="AB_hydrolase_fold"/>
</dbReference>
<protein>
    <submittedName>
        <fullName evidence="2">Alpha/beta-hydrolase</fullName>
    </submittedName>
</protein>
<organism evidence="2 3">
    <name type="scientific">Macrolepiota fuliginosa MF-IS2</name>
    <dbReference type="NCBI Taxonomy" id="1400762"/>
    <lineage>
        <taxon>Eukaryota</taxon>
        <taxon>Fungi</taxon>
        <taxon>Dikarya</taxon>
        <taxon>Basidiomycota</taxon>
        <taxon>Agaricomycotina</taxon>
        <taxon>Agaricomycetes</taxon>
        <taxon>Agaricomycetidae</taxon>
        <taxon>Agaricales</taxon>
        <taxon>Agaricineae</taxon>
        <taxon>Agaricaceae</taxon>
        <taxon>Macrolepiota</taxon>
    </lineage>
</organism>
<dbReference type="PANTHER" id="PTHR17630">
    <property type="entry name" value="DIENELACTONE HYDROLASE"/>
    <property type="match status" value="1"/>
</dbReference>
<dbReference type="GO" id="GO:0016787">
    <property type="term" value="F:hydrolase activity"/>
    <property type="evidence" value="ECO:0007669"/>
    <property type="project" value="InterPro"/>
</dbReference>
<dbReference type="AlphaFoldDB" id="A0A9P6BYQ1"/>
<dbReference type="EMBL" id="MU151369">
    <property type="protein sequence ID" value="KAF9444517.1"/>
    <property type="molecule type" value="Genomic_DNA"/>
</dbReference>
<dbReference type="Gene3D" id="3.40.50.1820">
    <property type="entry name" value="alpha/beta hydrolase"/>
    <property type="match status" value="1"/>
</dbReference>
<gene>
    <name evidence="2" type="ORF">P691DRAFT_796435</name>
</gene>
<proteinExistence type="predicted"/>
<evidence type="ECO:0000313" key="2">
    <source>
        <dbReference type="EMBL" id="KAF9444517.1"/>
    </source>
</evidence>
<evidence type="ECO:0000259" key="1">
    <source>
        <dbReference type="Pfam" id="PF01738"/>
    </source>
</evidence>
<dbReference type="InterPro" id="IPR002925">
    <property type="entry name" value="Dienelactn_hydro"/>
</dbReference>
<feature type="domain" description="Dienelactone hydrolase" evidence="1">
    <location>
        <begin position="39"/>
        <end position="250"/>
    </location>
</feature>
<keyword evidence="3" id="KW-1185">Reference proteome</keyword>
<reference evidence="2" key="1">
    <citation type="submission" date="2020-11" db="EMBL/GenBank/DDBJ databases">
        <authorList>
            <consortium name="DOE Joint Genome Institute"/>
            <person name="Ahrendt S."/>
            <person name="Riley R."/>
            <person name="Andreopoulos W."/>
            <person name="Labutti K."/>
            <person name="Pangilinan J."/>
            <person name="Ruiz-Duenas F.J."/>
            <person name="Barrasa J.M."/>
            <person name="Sanchez-Garcia M."/>
            <person name="Camarero S."/>
            <person name="Miyauchi S."/>
            <person name="Serrano A."/>
            <person name="Linde D."/>
            <person name="Babiker R."/>
            <person name="Drula E."/>
            <person name="Ayuso-Fernandez I."/>
            <person name="Pacheco R."/>
            <person name="Padilla G."/>
            <person name="Ferreira P."/>
            <person name="Barriuso J."/>
            <person name="Kellner H."/>
            <person name="Castanera R."/>
            <person name="Alfaro M."/>
            <person name="Ramirez L."/>
            <person name="Pisabarro A.G."/>
            <person name="Kuo A."/>
            <person name="Tritt A."/>
            <person name="Lipzen A."/>
            <person name="He G."/>
            <person name="Yan M."/>
            <person name="Ng V."/>
            <person name="Cullen D."/>
            <person name="Martin F."/>
            <person name="Rosso M.-N."/>
            <person name="Henrissat B."/>
            <person name="Hibbett D."/>
            <person name="Martinez A.T."/>
            <person name="Grigoriev I.V."/>
        </authorList>
    </citation>
    <scope>NUCLEOTIDE SEQUENCE</scope>
    <source>
        <strain evidence="2">MF-IS2</strain>
    </source>
</reference>
<dbReference type="PANTHER" id="PTHR17630:SF44">
    <property type="entry name" value="PROTEIN AIM2"/>
    <property type="match status" value="1"/>
</dbReference>
<dbReference type="Pfam" id="PF01738">
    <property type="entry name" value="DLH"/>
    <property type="match status" value="1"/>
</dbReference>
<name>A0A9P6BYQ1_9AGAR</name>
<accession>A0A9P6BYQ1</accession>
<sequence>MSSNSASAVLAGAPGDCCFKGVKHSGEPAGKAVDIAGVSTYIAEPKSGQTKGIILFFADVYGPFYLNNQLLQDYFAESGFLVLGIDYFFGDAIYKHTEAGFDRSAWIQNARTRAAEETPKWVQAVRQQYGTDKKYTAVGYCFGGPHALGIAGTDQVVAAAFAHPAFLDEDDFRKLTKPLLILAAETDHTFPPESRRRAVDILQEVNATYHVRLFSGVSHGFASRGDPNVENSRWAKEEAAASVVGFFSRFIAA</sequence>
<dbReference type="OrthoDB" id="1393670at2759"/>
<comment type="caution">
    <text evidence="2">The sequence shown here is derived from an EMBL/GenBank/DDBJ whole genome shotgun (WGS) entry which is preliminary data.</text>
</comment>
<dbReference type="SUPFAM" id="SSF53474">
    <property type="entry name" value="alpha/beta-Hydrolases"/>
    <property type="match status" value="1"/>
</dbReference>
<dbReference type="Proteomes" id="UP000807342">
    <property type="component" value="Unassembled WGS sequence"/>
</dbReference>
<evidence type="ECO:0000313" key="3">
    <source>
        <dbReference type="Proteomes" id="UP000807342"/>
    </source>
</evidence>